<evidence type="ECO:0000256" key="7">
    <source>
        <dbReference type="SAM" id="MobiDB-lite"/>
    </source>
</evidence>
<keyword evidence="5" id="KW-0472">Membrane</keyword>
<evidence type="ECO:0000256" key="2">
    <source>
        <dbReference type="ARBA" id="ARBA00022549"/>
    </source>
</evidence>
<evidence type="ECO:0000256" key="4">
    <source>
        <dbReference type="ARBA" id="ARBA00023078"/>
    </source>
</evidence>
<protein>
    <submittedName>
        <fullName evidence="9">CpcD/allophycocyanin linker domain protein</fullName>
    </submittedName>
</protein>
<dbReference type="KEGG" id="cmp:Cha6605_4066"/>
<keyword evidence="2" id="KW-0042">Antenna complex</keyword>
<feature type="region of interest" description="Disordered" evidence="7">
    <location>
        <begin position="70"/>
        <end position="106"/>
    </location>
</feature>
<dbReference type="HOGENOM" id="CLU_2218359_0_0_3"/>
<keyword evidence="10" id="KW-1185">Reference proteome</keyword>
<sequence>MIDCMVKIDVTNMSSHSPIRSGSYSMKVPFASLSRTMQFIHRSGGKVVEVTKLSATTTLTELPHLATPVYTSTVNSKPQSPAATVDRTEPQSTQDRSKRGGKHHKK</sequence>
<evidence type="ECO:0000256" key="1">
    <source>
        <dbReference type="ARBA" id="ARBA00004445"/>
    </source>
</evidence>
<accession>K9UIT3</accession>
<dbReference type="Proteomes" id="UP000010366">
    <property type="component" value="Chromosome"/>
</dbReference>
<feature type="domain" description="CpcD-like" evidence="8">
    <location>
        <begin position="3"/>
        <end position="53"/>
    </location>
</feature>
<dbReference type="GO" id="GO:0031676">
    <property type="term" value="C:plasma membrane-derived thylakoid membrane"/>
    <property type="evidence" value="ECO:0007669"/>
    <property type="project" value="UniProtKB-SubCell"/>
</dbReference>
<name>K9UIT3_CHAP6</name>
<feature type="compositionally biased region" description="Polar residues" evidence="7">
    <location>
        <begin position="70"/>
        <end position="82"/>
    </location>
</feature>
<comment type="subcellular location">
    <subcellularLocation>
        <location evidence="1">Cellular thylakoid membrane</location>
        <topology evidence="1">Peripheral membrane protein</topology>
        <orientation evidence="1">Cytoplasmic side</orientation>
    </subcellularLocation>
</comment>
<organism evidence="9 10">
    <name type="scientific">Chamaesiphon minutus (strain ATCC 27169 / PCC 6605)</name>
    <dbReference type="NCBI Taxonomy" id="1173020"/>
    <lineage>
        <taxon>Bacteria</taxon>
        <taxon>Bacillati</taxon>
        <taxon>Cyanobacteriota</taxon>
        <taxon>Cyanophyceae</taxon>
        <taxon>Gomontiellales</taxon>
        <taxon>Chamaesiphonaceae</taxon>
        <taxon>Chamaesiphon</taxon>
    </lineage>
</organism>
<dbReference type="InterPro" id="IPR008213">
    <property type="entry name" value="CpcD-like_dom"/>
</dbReference>
<dbReference type="PATRIC" id="fig|1173020.3.peg.4667"/>
<evidence type="ECO:0000313" key="10">
    <source>
        <dbReference type="Proteomes" id="UP000010366"/>
    </source>
</evidence>
<keyword evidence="3 6" id="KW-0605">Phycobilisome</keyword>
<dbReference type="Pfam" id="PF01383">
    <property type="entry name" value="CpcD"/>
    <property type="match status" value="1"/>
</dbReference>
<dbReference type="PROSITE" id="PS51441">
    <property type="entry name" value="CPCD_LIKE"/>
    <property type="match status" value="1"/>
</dbReference>
<proteinExistence type="predicted"/>
<gene>
    <name evidence="9" type="ORF">Cha6605_4066</name>
</gene>
<evidence type="ECO:0000259" key="8">
    <source>
        <dbReference type="PROSITE" id="PS51441"/>
    </source>
</evidence>
<dbReference type="GO" id="GO:0030089">
    <property type="term" value="C:phycobilisome"/>
    <property type="evidence" value="ECO:0007669"/>
    <property type="project" value="UniProtKB-UniRule"/>
</dbReference>
<dbReference type="OrthoDB" id="574405at2"/>
<evidence type="ECO:0000313" key="9">
    <source>
        <dbReference type="EMBL" id="AFY95022.1"/>
    </source>
</evidence>
<dbReference type="EMBL" id="CP003600">
    <property type="protein sequence ID" value="AFY95022.1"/>
    <property type="molecule type" value="Genomic_DNA"/>
</dbReference>
<dbReference type="SMART" id="SM01094">
    <property type="entry name" value="CpcD"/>
    <property type="match status" value="1"/>
</dbReference>
<evidence type="ECO:0000256" key="3">
    <source>
        <dbReference type="ARBA" id="ARBA00022738"/>
    </source>
</evidence>
<reference evidence="9 10" key="1">
    <citation type="submission" date="2012-05" db="EMBL/GenBank/DDBJ databases">
        <title>Finished chromosome of genome of Chamaesiphon sp. PCC 6605.</title>
        <authorList>
            <consortium name="US DOE Joint Genome Institute"/>
            <person name="Gugger M."/>
            <person name="Coursin T."/>
            <person name="Rippka R."/>
            <person name="Tandeau De Marsac N."/>
            <person name="Huntemann M."/>
            <person name="Wei C.-L."/>
            <person name="Han J."/>
            <person name="Detter J.C."/>
            <person name="Han C."/>
            <person name="Tapia R."/>
            <person name="Chen A."/>
            <person name="Kyrpides N."/>
            <person name="Mavromatis K."/>
            <person name="Markowitz V."/>
            <person name="Szeto E."/>
            <person name="Ivanova N."/>
            <person name="Pagani I."/>
            <person name="Pati A."/>
            <person name="Goodwin L."/>
            <person name="Nordberg H.P."/>
            <person name="Cantor M.N."/>
            <person name="Hua S.X."/>
            <person name="Woyke T."/>
            <person name="Kerfeld C.A."/>
        </authorList>
    </citation>
    <scope>NUCLEOTIDE SEQUENCE [LARGE SCALE GENOMIC DNA]</scope>
    <source>
        <strain evidence="10">ATCC 27169 / PCC 6605</strain>
    </source>
</reference>
<keyword evidence="4" id="KW-0793">Thylakoid</keyword>
<dbReference type="STRING" id="1173020.Cha6605_4066"/>
<dbReference type="AlphaFoldDB" id="K9UIT3"/>
<evidence type="ECO:0000256" key="6">
    <source>
        <dbReference type="PROSITE-ProRule" id="PRU00771"/>
    </source>
</evidence>
<evidence type="ECO:0000256" key="5">
    <source>
        <dbReference type="ARBA" id="ARBA00023136"/>
    </source>
</evidence>